<dbReference type="InParanoid" id="F9XL49"/>
<accession>F9XL49</accession>
<organism evidence="3 4">
    <name type="scientific">Zymoseptoria tritici (strain CBS 115943 / IPO323)</name>
    <name type="common">Speckled leaf blotch fungus</name>
    <name type="synonym">Septoria tritici</name>
    <dbReference type="NCBI Taxonomy" id="336722"/>
    <lineage>
        <taxon>Eukaryota</taxon>
        <taxon>Fungi</taxon>
        <taxon>Dikarya</taxon>
        <taxon>Ascomycota</taxon>
        <taxon>Pezizomycotina</taxon>
        <taxon>Dothideomycetes</taxon>
        <taxon>Dothideomycetidae</taxon>
        <taxon>Mycosphaerellales</taxon>
        <taxon>Mycosphaerellaceae</taxon>
        <taxon>Zymoseptoria</taxon>
    </lineage>
</organism>
<dbReference type="InterPro" id="IPR004045">
    <property type="entry name" value="Glutathione_S-Trfase_N"/>
</dbReference>
<dbReference type="Proteomes" id="UP000008062">
    <property type="component" value="Chromosome 10"/>
</dbReference>
<dbReference type="CDD" id="cd00299">
    <property type="entry name" value="GST_C_family"/>
    <property type="match status" value="1"/>
</dbReference>
<dbReference type="KEGG" id="ztr:MYCGRDRAFT_96234"/>
<evidence type="ECO:0000259" key="2">
    <source>
        <dbReference type="PROSITE" id="PS50404"/>
    </source>
</evidence>
<keyword evidence="1" id="KW-0732">Signal</keyword>
<sequence>MKLFTILLAVLPAALAVAVADPAPQGGICCNYCQKGSQCAKNCVICRLCKLIIDVVEERNERERQELTTARNDIKKILPTAIAIMGSISNDPVILFGYPFSPYVQKIALLLHVTEVPFKFQEVGPLIPRPELESIGITYRRVPILAVGKDIYCDSKVQQRVILERLAKKQIPTSIHDRAWEEWGFVAFDQTLGLAPGKLMTPEFAKDRGSIYPLLIRPDFDTLRESAVADLHSRLDYLENTVLKETKYIGGNEITLATIHAIWGVRWDLHGLEDQPPGLGETHPAVGKSRFPKVHGLIDSLPLPEFKHISFDEAKEQIFASRYTSEITGLLKDEPTEIQVGTLVTADSLGSEPRKHPVHGKLHATDGYEFVLEVPTGLRIHFPRESTILRKA</sequence>
<dbReference type="Pfam" id="PF13417">
    <property type="entry name" value="GST_N_3"/>
    <property type="match status" value="1"/>
</dbReference>
<dbReference type="AlphaFoldDB" id="F9XL49"/>
<dbReference type="RefSeq" id="XP_003849121.1">
    <property type="nucleotide sequence ID" value="XM_003849073.1"/>
</dbReference>
<dbReference type="InterPro" id="IPR036282">
    <property type="entry name" value="Glutathione-S-Trfase_C_sf"/>
</dbReference>
<evidence type="ECO:0000313" key="4">
    <source>
        <dbReference type="Proteomes" id="UP000008062"/>
    </source>
</evidence>
<dbReference type="SUPFAM" id="SSF47616">
    <property type="entry name" value="GST C-terminal domain-like"/>
    <property type="match status" value="1"/>
</dbReference>
<dbReference type="OrthoDB" id="202840at2759"/>
<feature type="signal peptide" evidence="1">
    <location>
        <begin position="1"/>
        <end position="16"/>
    </location>
</feature>
<name>F9XL49_ZYMTI</name>
<feature type="domain" description="GST N-terminal" evidence="2">
    <location>
        <begin position="91"/>
        <end position="174"/>
    </location>
</feature>
<dbReference type="OMA" id="WIESMPD"/>
<proteinExistence type="predicted"/>
<dbReference type="CDD" id="cd00570">
    <property type="entry name" value="GST_N_family"/>
    <property type="match status" value="1"/>
</dbReference>
<dbReference type="eggNOG" id="ENOG502QQBG">
    <property type="taxonomic scope" value="Eukaryota"/>
</dbReference>
<dbReference type="Gene3D" id="3.40.30.110">
    <property type="match status" value="1"/>
</dbReference>
<dbReference type="PROSITE" id="PS50404">
    <property type="entry name" value="GST_NTER"/>
    <property type="match status" value="1"/>
</dbReference>
<evidence type="ECO:0000256" key="1">
    <source>
        <dbReference type="SAM" id="SignalP"/>
    </source>
</evidence>
<dbReference type="HOGENOM" id="CLU_704393_0_0_1"/>
<feature type="chain" id="PRO_5003395672" description="GST N-terminal domain-containing protein" evidence="1">
    <location>
        <begin position="17"/>
        <end position="392"/>
    </location>
</feature>
<gene>
    <name evidence="3" type="ORF">MYCGRDRAFT_96234</name>
</gene>
<dbReference type="EMBL" id="CM001205">
    <property type="protein sequence ID" value="EGP84097.1"/>
    <property type="molecule type" value="Genomic_DNA"/>
</dbReference>
<dbReference type="GeneID" id="13398593"/>
<dbReference type="Pfam" id="PF25907">
    <property type="entry name" value="DUF7962"/>
    <property type="match status" value="1"/>
</dbReference>
<evidence type="ECO:0000313" key="3">
    <source>
        <dbReference type="EMBL" id="EGP84097.1"/>
    </source>
</evidence>
<protein>
    <recommendedName>
        <fullName evidence="2">GST N-terminal domain-containing protein</fullName>
    </recommendedName>
</protein>
<dbReference type="SUPFAM" id="SSF52833">
    <property type="entry name" value="Thioredoxin-like"/>
    <property type="match status" value="1"/>
</dbReference>
<reference evidence="3 4" key="1">
    <citation type="journal article" date="2011" name="PLoS Genet.">
        <title>Finished genome of the fungal wheat pathogen Mycosphaerella graminicola reveals dispensome structure, chromosome plasticity, and stealth pathogenesis.</title>
        <authorList>
            <person name="Goodwin S.B."/>
            <person name="Ben M'barek S."/>
            <person name="Dhillon B."/>
            <person name="Wittenberg A.H.J."/>
            <person name="Crane C.F."/>
            <person name="Hane J.K."/>
            <person name="Foster A.J."/>
            <person name="Van der Lee T.A.J."/>
            <person name="Grimwood J."/>
            <person name="Aerts A."/>
            <person name="Antoniw J."/>
            <person name="Bailey A."/>
            <person name="Bluhm B."/>
            <person name="Bowler J."/>
            <person name="Bristow J."/>
            <person name="van der Burgt A."/>
            <person name="Canto-Canche B."/>
            <person name="Churchill A.C.L."/>
            <person name="Conde-Ferraez L."/>
            <person name="Cools H.J."/>
            <person name="Coutinho P.M."/>
            <person name="Csukai M."/>
            <person name="Dehal P."/>
            <person name="De Wit P."/>
            <person name="Donzelli B."/>
            <person name="van de Geest H.C."/>
            <person name="van Ham R.C.H.J."/>
            <person name="Hammond-Kosack K.E."/>
            <person name="Henrissat B."/>
            <person name="Kilian A."/>
            <person name="Kobayashi A.K."/>
            <person name="Koopmann E."/>
            <person name="Kourmpetis Y."/>
            <person name="Kuzniar A."/>
            <person name="Lindquist E."/>
            <person name="Lombard V."/>
            <person name="Maliepaard C."/>
            <person name="Martins N."/>
            <person name="Mehrabi R."/>
            <person name="Nap J.P.H."/>
            <person name="Ponomarenko A."/>
            <person name="Rudd J.J."/>
            <person name="Salamov A."/>
            <person name="Schmutz J."/>
            <person name="Schouten H.J."/>
            <person name="Shapiro H."/>
            <person name="Stergiopoulos I."/>
            <person name="Torriani S.F.F."/>
            <person name="Tu H."/>
            <person name="de Vries R.P."/>
            <person name="Waalwijk C."/>
            <person name="Ware S.B."/>
            <person name="Wiebenga A."/>
            <person name="Zwiers L.-H."/>
            <person name="Oliver R.P."/>
            <person name="Grigoriev I.V."/>
            <person name="Kema G.H.J."/>
        </authorList>
    </citation>
    <scope>NUCLEOTIDE SEQUENCE [LARGE SCALE GENOMIC DNA]</scope>
    <source>
        <strain evidence="4">CBS 115943 / IPO323</strain>
    </source>
</reference>
<keyword evidence="4" id="KW-1185">Reference proteome</keyword>
<dbReference type="InterPro" id="IPR036249">
    <property type="entry name" value="Thioredoxin-like_sf"/>
</dbReference>
<dbReference type="InterPro" id="IPR058268">
    <property type="entry name" value="DUF7962"/>
</dbReference>